<evidence type="ECO:0000313" key="3">
    <source>
        <dbReference type="Proteomes" id="UP001476798"/>
    </source>
</evidence>
<dbReference type="EMBL" id="JAHRIO010022095">
    <property type="protein sequence ID" value="MEQ2165859.1"/>
    <property type="molecule type" value="Genomic_DNA"/>
</dbReference>
<name>A0ABV0N391_9TELE</name>
<keyword evidence="3" id="KW-1185">Reference proteome</keyword>
<evidence type="ECO:0000313" key="2">
    <source>
        <dbReference type="EMBL" id="MEQ2165859.1"/>
    </source>
</evidence>
<sequence length="130" mass="14205">MGKVCLTQLDFATQTFPPSKCWRTFPSPSLSLLATGSPWGSGTPLGMRTTEGSSLGGSSGGHVRSLGVFLCECAPNLLRTLFSLLHRPELGFLMQHFPERTADNRRCQARQDMRGDLEESREEDRGSSAS</sequence>
<comment type="caution">
    <text evidence="2">The sequence shown here is derived from an EMBL/GenBank/DDBJ whole genome shotgun (WGS) entry which is preliminary data.</text>
</comment>
<evidence type="ECO:0000256" key="1">
    <source>
        <dbReference type="SAM" id="MobiDB-lite"/>
    </source>
</evidence>
<accession>A0ABV0N391</accession>
<reference evidence="2 3" key="1">
    <citation type="submission" date="2021-06" db="EMBL/GenBank/DDBJ databases">
        <authorList>
            <person name="Palmer J.M."/>
        </authorList>
    </citation>
    <scope>NUCLEOTIDE SEQUENCE [LARGE SCALE GENOMIC DNA]</scope>
    <source>
        <strain evidence="2 3">GA_2019</strain>
        <tissue evidence="2">Muscle</tissue>
    </source>
</reference>
<dbReference type="Proteomes" id="UP001476798">
    <property type="component" value="Unassembled WGS sequence"/>
</dbReference>
<feature type="region of interest" description="Disordered" evidence="1">
    <location>
        <begin position="103"/>
        <end position="130"/>
    </location>
</feature>
<gene>
    <name evidence="2" type="ORF">GOODEAATRI_021497</name>
</gene>
<protein>
    <submittedName>
        <fullName evidence="2">Uncharacterized protein</fullName>
    </submittedName>
</protein>
<organism evidence="2 3">
    <name type="scientific">Goodea atripinnis</name>
    <dbReference type="NCBI Taxonomy" id="208336"/>
    <lineage>
        <taxon>Eukaryota</taxon>
        <taxon>Metazoa</taxon>
        <taxon>Chordata</taxon>
        <taxon>Craniata</taxon>
        <taxon>Vertebrata</taxon>
        <taxon>Euteleostomi</taxon>
        <taxon>Actinopterygii</taxon>
        <taxon>Neopterygii</taxon>
        <taxon>Teleostei</taxon>
        <taxon>Neoteleostei</taxon>
        <taxon>Acanthomorphata</taxon>
        <taxon>Ovalentaria</taxon>
        <taxon>Atherinomorphae</taxon>
        <taxon>Cyprinodontiformes</taxon>
        <taxon>Goodeidae</taxon>
        <taxon>Goodea</taxon>
    </lineage>
</organism>
<proteinExistence type="predicted"/>